<feature type="region of interest" description="Disordered" evidence="1">
    <location>
        <begin position="69"/>
        <end position="146"/>
    </location>
</feature>
<feature type="signal peptide" evidence="2">
    <location>
        <begin position="1"/>
        <end position="19"/>
    </location>
</feature>
<comment type="caution">
    <text evidence="3">The sequence shown here is derived from an EMBL/GenBank/DDBJ whole genome shotgun (WGS) entry which is preliminary data.</text>
</comment>
<proteinExistence type="predicted"/>
<feature type="chain" id="PRO_5040947861" evidence="2">
    <location>
        <begin position="20"/>
        <end position="313"/>
    </location>
</feature>
<keyword evidence="2" id="KW-0732">Signal</keyword>
<sequence length="313" mass="32473">MRFAQAFGILVSIAGIANGLNARIPKGDTEIGLQQRNEEPAPPSLRAAAVALRDEDENQISGIHMQRAAAKVTSKKSTTKTATSKTATSKTATSKTATSKTATSTAAVATKTSQTSSATTSKATGTTLSTVTTSRTSSSLGVASSPAAGASKTCAAKAARALRSLRRTDSDSSDYSDEGEATMGQKKHLPKSEQVAVVGVDGCTALFIFGSASREFAHLQADKVTEEATAAAQEAISANVVEDGEVITISIRSPDQPTANSVKSTVETALQSKNAQITWDVSTYPYTDVEACYEFSAAANSNTVTMRNDDANE</sequence>
<dbReference type="EMBL" id="JAPEVB010000001">
    <property type="protein sequence ID" value="KAJ4397183.1"/>
    <property type="molecule type" value="Genomic_DNA"/>
</dbReference>
<feature type="compositionally biased region" description="Acidic residues" evidence="1">
    <location>
        <begin position="171"/>
        <end position="180"/>
    </location>
</feature>
<evidence type="ECO:0000256" key="2">
    <source>
        <dbReference type="SAM" id="SignalP"/>
    </source>
</evidence>
<feature type="compositionally biased region" description="Low complexity" evidence="1">
    <location>
        <begin position="79"/>
        <end position="139"/>
    </location>
</feature>
<name>A0A9W8Z3P9_9PEZI</name>
<dbReference type="AlphaFoldDB" id="A0A9W8Z3P9"/>
<keyword evidence="4" id="KW-1185">Reference proteome</keyword>
<evidence type="ECO:0000313" key="4">
    <source>
        <dbReference type="Proteomes" id="UP001140453"/>
    </source>
</evidence>
<evidence type="ECO:0000313" key="3">
    <source>
        <dbReference type="EMBL" id="KAJ4397183.1"/>
    </source>
</evidence>
<reference evidence="3" key="1">
    <citation type="submission" date="2022-10" db="EMBL/GenBank/DDBJ databases">
        <title>Tapping the CABI collections for fungal endophytes: first genome assemblies for Collariella, Neodidymelliopsis, Ascochyta clinopodiicola, Didymella pomorum, Didymosphaeria variabile, Neocosmospora piperis and Neocucurbitaria cava.</title>
        <authorList>
            <person name="Hill R."/>
        </authorList>
    </citation>
    <scope>NUCLEOTIDE SEQUENCE</scope>
    <source>
        <strain evidence="3">IMI 355082</strain>
    </source>
</reference>
<evidence type="ECO:0000256" key="1">
    <source>
        <dbReference type="SAM" id="MobiDB-lite"/>
    </source>
</evidence>
<feature type="region of interest" description="Disordered" evidence="1">
    <location>
        <begin position="162"/>
        <end position="188"/>
    </location>
</feature>
<accession>A0A9W8Z3P9</accession>
<dbReference type="Proteomes" id="UP001140453">
    <property type="component" value="Unassembled WGS sequence"/>
</dbReference>
<organism evidence="3 4">
    <name type="scientific">Gnomoniopsis smithogilvyi</name>
    <dbReference type="NCBI Taxonomy" id="1191159"/>
    <lineage>
        <taxon>Eukaryota</taxon>
        <taxon>Fungi</taxon>
        <taxon>Dikarya</taxon>
        <taxon>Ascomycota</taxon>
        <taxon>Pezizomycotina</taxon>
        <taxon>Sordariomycetes</taxon>
        <taxon>Sordariomycetidae</taxon>
        <taxon>Diaporthales</taxon>
        <taxon>Gnomoniaceae</taxon>
        <taxon>Gnomoniopsis</taxon>
    </lineage>
</organism>
<protein>
    <submittedName>
        <fullName evidence="3">Uncharacterized protein</fullName>
    </submittedName>
</protein>
<gene>
    <name evidence="3" type="ORF">N0V93_001407</name>
</gene>